<evidence type="ECO:0000313" key="2">
    <source>
        <dbReference type="WBParaSite" id="RSKR_0001090466.1"/>
    </source>
</evidence>
<protein>
    <submittedName>
        <fullName evidence="2">PARP1-binding protein</fullName>
    </submittedName>
</protein>
<evidence type="ECO:0000313" key="1">
    <source>
        <dbReference type="Proteomes" id="UP000095286"/>
    </source>
</evidence>
<dbReference type="Proteomes" id="UP000095286">
    <property type="component" value="Unplaced"/>
</dbReference>
<name>A0AC35UF22_9BILA</name>
<reference evidence="2" key="1">
    <citation type="submission" date="2016-11" db="UniProtKB">
        <authorList>
            <consortium name="WormBaseParasite"/>
        </authorList>
    </citation>
    <scope>IDENTIFICATION</scope>
    <source>
        <strain evidence="2">KR3021</strain>
    </source>
</reference>
<proteinExistence type="predicted"/>
<accession>A0AC35UF22</accession>
<organism evidence="1 2">
    <name type="scientific">Rhabditophanes sp. KR3021</name>
    <dbReference type="NCBI Taxonomy" id="114890"/>
    <lineage>
        <taxon>Eukaryota</taxon>
        <taxon>Metazoa</taxon>
        <taxon>Ecdysozoa</taxon>
        <taxon>Nematoda</taxon>
        <taxon>Chromadorea</taxon>
        <taxon>Rhabditida</taxon>
        <taxon>Tylenchina</taxon>
        <taxon>Panagrolaimomorpha</taxon>
        <taxon>Strongyloidoidea</taxon>
        <taxon>Alloionematidae</taxon>
        <taxon>Rhabditophanes</taxon>
    </lineage>
</organism>
<sequence length="357" mass="40977">MRVFALIREVLIKNLSTEEKIRLDSNFFDLSTPAAQYWQKFSGKSAAKVLKNVQDMDLLMVELYHLSGPNELTDEQLVVMDNAINGIKRIVPYENILVALLHLSMRVFALIREVLIRNLSTEEKIRLDSNFFDLSTPAAQYWQKFSGKSAAKVLKNVQDMDLLMVELYHLSGPNELTDEQLVAMDNAINGIKRITKLEVCKDVKVSPYLHMLLDHFMPQVQRLRCVSFFSDQCSENIHGYMHRDTNRVAAEICRKGTQECSRYGFANGGIIVAMKQILEYLAIISHLSGPNELTDEQLVVMDNAINGIKRQSMFGEHPWMHAPDTNRVAALEHEEELLFFVLQHTFRQKLFDETPKT</sequence>
<dbReference type="WBParaSite" id="RSKR_0001090466.1">
    <property type="protein sequence ID" value="RSKR_0001090466.1"/>
    <property type="gene ID" value="RSKR_0001090466"/>
</dbReference>